<feature type="transmembrane region" description="Helical" evidence="2">
    <location>
        <begin position="35"/>
        <end position="52"/>
    </location>
</feature>
<feature type="region of interest" description="Disordered" evidence="1">
    <location>
        <begin position="1"/>
        <end position="23"/>
    </location>
</feature>
<comment type="caution">
    <text evidence="4">The sequence shown here is derived from an EMBL/GenBank/DDBJ whole genome shotgun (WGS) entry which is preliminary data.</text>
</comment>
<evidence type="ECO:0000256" key="1">
    <source>
        <dbReference type="SAM" id="MobiDB-lite"/>
    </source>
</evidence>
<dbReference type="InterPro" id="IPR039532">
    <property type="entry name" value="TetR_C_Firmicutes"/>
</dbReference>
<evidence type="ECO:0000259" key="3">
    <source>
        <dbReference type="Pfam" id="PF14278"/>
    </source>
</evidence>
<evidence type="ECO:0000313" key="4">
    <source>
        <dbReference type="EMBL" id="MCM3716176.1"/>
    </source>
</evidence>
<feature type="compositionally biased region" description="Basic and acidic residues" evidence="1">
    <location>
        <begin position="11"/>
        <end position="23"/>
    </location>
</feature>
<keyword evidence="2" id="KW-0472">Membrane</keyword>
<proteinExistence type="predicted"/>
<evidence type="ECO:0000313" key="5">
    <source>
        <dbReference type="Proteomes" id="UP001139179"/>
    </source>
</evidence>
<dbReference type="AlphaFoldDB" id="A0A9X2DT21"/>
<dbReference type="EMBL" id="JAMBOL010000030">
    <property type="protein sequence ID" value="MCM3716176.1"/>
    <property type="molecule type" value="Genomic_DNA"/>
</dbReference>
<accession>A0A9X2DT21</accession>
<reference evidence="4" key="1">
    <citation type="submission" date="2022-05" db="EMBL/GenBank/DDBJ databases">
        <title>Comparative Genomics of Spacecraft Associated Microbes.</title>
        <authorList>
            <person name="Tran M.T."/>
            <person name="Wright A."/>
            <person name="Seuylemezian A."/>
            <person name="Eisen J."/>
            <person name="Coil D."/>
        </authorList>
    </citation>
    <scope>NUCLEOTIDE SEQUENCE</scope>
    <source>
        <strain evidence="4">214.1.1</strain>
    </source>
</reference>
<dbReference type="Proteomes" id="UP001139179">
    <property type="component" value="Unassembled WGS sequence"/>
</dbReference>
<name>A0A9X2DT21_9BACI</name>
<keyword evidence="5" id="KW-1185">Reference proteome</keyword>
<feature type="compositionally biased region" description="Basic residues" evidence="1">
    <location>
        <begin position="1"/>
        <end position="10"/>
    </location>
</feature>
<dbReference type="Pfam" id="PF14278">
    <property type="entry name" value="TetR_C_8"/>
    <property type="match status" value="1"/>
</dbReference>
<sequence>MHRSGRYSRALHKDNGEESKGRESKLLKAGIQMEVFIWYDSAALIGTIVAWLKNDMPYTPAFLAKQIYLIHNRAWNKVEEG</sequence>
<keyword evidence="2" id="KW-0812">Transmembrane</keyword>
<evidence type="ECO:0000256" key="2">
    <source>
        <dbReference type="SAM" id="Phobius"/>
    </source>
</evidence>
<gene>
    <name evidence="4" type="ORF">M3202_19205</name>
</gene>
<protein>
    <submittedName>
        <fullName evidence="4">TetR family transcriptional regulator C-terminal domain-containing protein</fullName>
    </submittedName>
</protein>
<dbReference type="RefSeq" id="WP_251194497.1">
    <property type="nucleotide sequence ID" value="NZ_JAMBOL010000030.1"/>
</dbReference>
<keyword evidence="2" id="KW-1133">Transmembrane helix</keyword>
<dbReference type="Gene3D" id="1.10.357.10">
    <property type="entry name" value="Tetracycline Repressor, domain 2"/>
    <property type="match status" value="1"/>
</dbReference>
<organism evidence="4 5">
    <name type="scientific">Halalkalibacter oceani</name>
    <dbReference type="NCBI Taxonomy" id="1653776"/>
    <lineage>
        <taxon>Bacteria</taxon>
        <taxon>Bacillati</taxon>
        <taxon>Bacillota</taxon>
        <taxon>Bacilli</taxon>
        <taxon>Bacillales</taxon>
        <taxon>Bacillaceae</taxon>
        <taxon>Halalkalibacter</taxon>
    </lineage>
</organism>
<feature type="domain" description="Transcriptional regulator TetR C-terminal Firmicutes type" evidence="3">
    <location>
        <begin position="33"/>
        <end position="70"/>
    </location>
</feature>